<dbReference type="Proteomes" id="UP000824139">
    <property type="component" value="Unassembled WGS sequence"/>
</dbReference>
<dbReference type="Gene3D" id="1.10.287.470">
    <property type="entry name" value="Helix hairpin bin"/>
    <property type="match status" value="1"/>
</dbReference>
<evidence type="ECO:0000313" key="10">
    <source>
        <dbReference type="Proteomes" id="UP000824139"/>
    </source>
</evidence>
<comment type="subcellular location">
    <subcellularLocation>
        <location evidence="1">Membrane</location>
        <topology evidence="1">Single-pass membrane protein</topology>
    </subcellularLocation>
</comment>
<name>A0A9D1FVP3_9BACT</name>
<sequence>MTEENTNLEEQNAQTEEVKVHKPRKRFIAMGIGAIVAIACGFFIHDALMYQSTDDAYVETTTVQVAPRVSGQITDVYITDNQQVKEGQLVAKIDNADYKARLEEKKAKYERVLLNQKNAKAMFAAQQTNIDVAKKDLDRYTNLYKEGAVSKQTLDNAQAKYDAAVANLTQAEQALLSQSNDKVADADLKEAKALKDQAELNLSYTNIYAPQSGTVSNRRVEKGMYVNVGTPLFVIVPHDVWVVANFKENQLRHMKPGQEVDIKIDTYPDHVFKGKIDSIQRASGAKSSLFPPENAVGSFVKIVQRIPVKIVFTEKVDPNEYNIIPGMSVVPKVRVK</sequence>
<feature type="domain" description="Multidrug resistance protein MdtA-like alpha-helical hairpin" evidence="6">
    <location>
        <begin position="117"/>
        <end position="175"/>
    </location>
</feature>
<evidence type="ECO:0000256" key="1">
    <source>
        <dbReference type="ARBA" id="ARBA00004167"/>
    </source>
</evidence>
<keyword evidence="2 5" id="KW-0812">Transmembrane</keyword>
<evidence type="ECO:0000256" key="3">
    <source>
        <dbReference type="ARBA" id="ARBA00022989"/>
    </source>
</evidence>
<evidence type="ECO:0000313" key="9">
    <source>
        <dbReference type="EMBL" id="HIS82276.1"/>
    </source>
</evidence>
<feature type="domain" description="CusB-like beta-barrel" evidence="8">
    <location>
        <begin position="240"/>
        <end position="279"/>
    </location>
</feature>
<protein>
    <submittedName>
        <fullName evidence="9">HlyD family secretion protein</fullName>
    </submittedName>
</protein>
<dbReference type="InterPro" id="IPR058792">
    <property type="entry name" value="Beta-barrel_RND_2"/>
</dbReference>
<feature type="transmembrane region" description="Helical" evidence="5">
    <location>
        <begin position="27"/>
        <end position="44"/>
    </location>
</feature>
<proteinExistence type="predicted"/>
<evidence type="ECO:0000256" key="5">
    <source>
        <dbReference type="SAM" id="Phobius"/>
    </source>
</evidence>
<dbReference type="InterPro" id="IPR050739">
    <property type="entry name" value="MFP"/>
</dbReference>
<keyword evidence="3 5" id="KW-1133">Transmembrane helix</keyword>
<evidence type="ECO:0000256" key="2">
    <source>
        <dbReference type="ARBA" id="ARBA00022692"/>
    </source>
</evidence>
<dbReference type="Pfam" id="PF25876">
    <property type="entry name" value="HH_MFP_RND"/>
    <property type="match status" value="1"/>
</dbReference>
<dbReference type="AlphaFoldDB" id="A0A9D1FVP3"/>
<evidence type="ECO:0000259" key="6">
    <source>
        <dbReference type="Pfam" id="PF25876"/>
    </source>
</evidence>
<evidence type="ECO:0000259" key="7">
    <source>
        <dbReference type="Pfam" id="PF25917"/>
    </source>
</evidence>
<dbReference type="PANTHER" id="PTHR30386">
    <property type="entry name" value="MEMBRANE FUSION SUBUNIT OF EMRAB-TOLC MULTIDRUG EFFLUX PUMP"/>
    <property type="match status" value="1"/>
</dbReference>
<dbReference type="PANTHER" id="PTHR30386:SF26">
    <property type="entry name" value="TRANSPORT PROTEIN COMB"/>
    <property type="match status" value="1"/>
</dbReference>
<dbReference type="Gene3D" id="2.40.30.170">
    <property type="match status" value="1"/>
</dbReference>
<accession>A0A9D1FVP3</accession>
<dbReference type="Pfam" id="PF25917">
    <property type="entry name" value="BSH_RND"/>
    <property type="match status" value="1"/>
</dbReference>
<evidence type="ECO:0000259" key="8">
    <source>
        <dbReference type="Pfam" id="PF25954"/>
    </source>
</evidence>
<reference evidence="9" key="1">
    <citation type="submission" date="2020-10" db="EMBL/GenBank/DDBJ databases">
        <authorList>
            <person name="Gilroy R."/>
        </authorList>
    </citation>
    <scope>NUCLEOTIDE SEQUENCE</scope>
    <source>
        <strain evidence="9">CHK152-2994</strain>
    </source>
</reference>
<dbReference type="GO" id="GO:0055085">
    <property type="term" value="P:transmembrane transport"/>
    <property type="evidence" value="ECO:0007669"/>
    <property type="project" value="InterPro"/>
</dbReference>
<feature type="domain" description="Multidrug resistance protein MdtA-like barrel-sandwich hybrid" evidence="7">
    <location>
        <begin position="62"/>
        <end position="236"/>
    </location>
</feature>
<reference evidence="9" key="2">
    <citation type="journal article" date="2021" name="PeerJ">
        <title>Extensive microbial diversity within the chicken gut microbiome revealed by metagenomics and culture.</title>
        <authorList>
            <person name="Gilroy R."/>
            <person name="Ravi A."/>
            <person name="Getino M."/>
            <person name="Pursley I."/>
            <person name="Horton D.L."/>
            <person name="Alikhan N.F."/>
            <person name="Baker D."/>
            <person name="Gharbi K."/>
            <person name="Hall N."/>
            <person name="Watson M."/>
            <person name="Adriaenssens E.M."/>
            <person name="Foster-Nyarko E."/>
            <person name="Jarju S."/>
            <person name="Secka A."/>
            <person name="Antonio M."/>
            <person name="Oren A."/>
            <person name="Chaudhuri R.R."/>
            <person name="La Ragione R."/>
            <person name="Hildebrand F."/>
            <person name="Pallen M.J."/>
        </authorList>
    </citation>
    <scope>NUCLEOTIDE SEQUENCE</scope>
    <source>
        <strain evidence="9">CHK152-2994</strain>
    </source>
</reference>
<gene>
    <name evidence="9" type="ORF">IAD41_01545</name>
</gene>
<dbReference type="InterPro" id="IPR058624">
    <property type="entry name" value="MdtA-like_HH"/>
</dbReference>
<comment type="caution">
    <text evidence="9">The sequence shown here is derived from an EMBL/GenBank/DDBJ whole genome shotgun (WGS) entry which is preliminary data.</text>
</comment>
<keyword evidence="4 5" id="KW-0472">Membrane</keyword>
<dbReference type="GO" id="GO:0016020">
    <property type="term" value="C:membrane"/>
    <property type="evidence" value="ECO:0007669"/>
    <property type="project" value="UniProtKB-SubCell"/>
</dbReference>
<dbReference type="SUPFAM" id="SSF111369">
    <property type="entry name" value="HlyD-like secretion proteins"/>
    <property type="match status" value="2"/>
</dbReference>
<dbReference type="InterPro" id="IPR058625">
    <property type="entry name" value="MdtA-like_BSH"/>
</dbReference>
<dbReference type="Pfam" id="PF25954">
    <property type="entry name" value="Beta-barrel_RND_2"/>
    <property type="match status" value="1"/>
</dbReference>
<organism evidence="9 10">
    <name type="scientific">Candidatus Scatenecus faecavium</name>
    <dbReference type="NCBI Taxonomy" id="2840915"/>
    <lineage>
        <taxon>Bacteria</taxon>
        <taxon>Candidatus Scatenecus</taxon>
    </lineage>
</organism>
<dbReference type="EMBL" id="DVJO01000035">
    <property type="protein sequence ID" value="HIS82276.1"/>
    <property type="molecule type" value="Genomic_DNA"/>
</dbReference>
<evidence type="ECO:0000256" key="4">
    <source>
        <dbReference type="ARBA" id="ARBA00023136"/>
    </source>
</evidence>